<gene>
    <name evidence="1" type="ORF">LCGC14_1108860</name>
</gene>
<name>A0A0F9PQJ1_9ZZZZ</name>
<dbReference type="InterPro" id="IPR027417">
    <property type="entry name" value="P-loop_NTPase"/>
</dbReference>
<protein>
    <submittedName>
        <fullName evidence="1">Uncharacterized protein</fullName>
    </submittedName>
</protein>
<comment type="caution">
    <text evidence="1">The sequence shown here is derived from an EMBL/GenBank/DDBJ whole genome shotgun (WGS) entry which is preliminary data.</text>
</comment>
<dbReference type="Gene3D" id="3.40.50.300">
    <property type="entry name" value="P-loop containing nucleotide triphosphate hydrolases"/>
    <property type="match status" value="1"/>
</dbReference>
<dbReference type="AlphaFoldDB" id="A0A0F9PQJ1"/>
<sequence>MINYPDVIMIGLGHRARNGKDTVANMLKEQLGNVEIIHWADGVYEECTNRNTAYPLIKQEFTGPSKIYYSVLDDKQTGARIAISNISDPFLHNIFTKRNITEYQGMISKDPEILQFWGTNFRRTLCDPNYWVKLTMKKANTLALNMDRGVIIIPDTRFINEAEAVTINKGFYVRVVRIKEDGSQYIADDRDPNHPSEAELEGYPASSTLTAKNIPELQIQVHNFCHDFIDILQTSQIVETK</sequence>
<dbReference type="EMBL" id="LAZR01005046">
    <property type="protein sequence ID" value="KKN03321.1"/>
    <property type="molecule type" value="Genomic_DNA"/>
</dbReference>
<organism evidence="1">
    <name type="scientific">marine sediment metagenome</name>
    <dbReference type="NCBI Taxonomy" id="412755"/>
    <lineage>
        <taxon>unclassified sequences</taxon>
        <taxon>metagenomes</taxon>
        <taxon>ecological metagenomes</taxon>
    </lineage>
</organism>
<proteinExistence type="predicted"/>
<evidence type="ECO:0000313" key="1">
    <source>
        <dbReference type="EMBL" id="KKN03321.1"/>
    </source>
</evidence>
<dbReference type="SUPFAM" id="SSF52540">
    <property type="entry name" value="P-loop containing nucleoside triphosphate hydrolases"/>
    <property type="match status" value="1"/>
</dbReference>
<accession>A0A0F9PQJ1</accession>
<reference evidence="1" key="1">
    <citation type="journal article" date="2015" name="Nature">
        <title>Complex archaea that bridge the gap between prokaryotes and eukaryotes.</title>
        <authorList>
            <person name="Spang A."/>
            <person name="Saw J.H."/>
            <person name="Jorgensen S.L."/>
            <person name="Zaremba-Niedzwiedzka K."/>
            <person name="Martijn J."/>
            <person name="Lind A.E."/>
            <person name="van Eijk R."/>
            <person name="Schleper C."/>
            <person name="Guy L."/>
            <person name="Ettema T.J."/>
        </authorList>
    </citation>
    <scope>NUCLEOTIDE SEQUENCE</scope>
</reference>